<proteinExistence type="predicted"/>
<feature type="non-terminal residue" evidence="2">
    <location>
        <position position="41"/>
    </location>
</feature>
<sequence>MLCLADGDIIDGTGAVSKWQGKADSSTRSPFKIGDHQLVAR</sequence>
<feature type="region of interest" description="Disordered" evidence="1">
    <location>
        <begin position="19"/>
        <end position="41"/>
    </location>
</feature>
<name>X0XIM8_9ZZZZ</name>
<gene>
    <name evidence="2" type="ORF">S01H1_81455</name>
</gene>
<dbReference type="AlphaFoldDB" id="X0XIM8"/>
<protein>
    <submittedName>
        <fullName evidence="2">Uncharacterized protein</fullName>
    </submittedName>
</protein>
<evidence type="ECO:0000256" key="1">
    <source>
        <dbReference type="SAM" id="MobiDB-lite"/>
    </source>
</evidence>
<comment type="caution">
    <text evidence="2">The sequence shown here is derived from an EMBL/GenBank/DDBJ whole genome shotgun (WGS) entry which is preliminary data.</text>
</comment>
<reference evidence="2" key="1">
    <citation type="journal article" date="2014" name="Front. Microbiol.">
        <title>High frequency of phylogenetically diverse reductive dehalogenase-homologous genes in deep subseafloor sedimentary metagenomes.</title>
        <authorList>
            <person name="Kawai M."/>
            <person name="Futagami T."/>
            <person name="Toyoda A."/>
            <person name="Takaki Y."/>
            <person name="Nishi S."/>
            <person name="Hori S."/>
            <person name="Arai W."/>
            <person name="Tsubouchi T."/>
            <person name="Morono Y."/>
            <person name="Uchiyama I."/>
            <person name="Ito T."/>
            <person name="Fujiyama A."/>
            <person name="Inagaki F."/>
            <person name="Takami H."/>
        </authorList>
    </citation>
    <scope>NUCLEOTIDE SEQUENCE</scope>
    <source>
        <strain evidence="2">Expedition CK06-06</strain>
    </source>
</reference>
<evidence type="ECO:0000313" key="2">
    <source>
        <dbReference type="EMBL" id="GAG43000.1"/>
    </source>
</evidence>
<accession>X0XIM8</accession>
<dbReference type="EMBL" id="BARS01055121">
    <property type="protein sequence ID" value="GAG43000.1"/>
    <property type="molecule type" value="Genomic_DNA"/>
</dbReference>
<organism evidence="2">
    <name type="scientific">marine sediment metagenome</name>
    <dbReference type="NCBI Taxonomy" id="412755"/>
    <lineage>
        <taxon>unclassified sequences</taxon>
        <taxon>metagenomes</taxon>
        <taxon>ecological metagenomes</taxon>
    </lineage>
</organism>